<evidence type="ECO:0000259" key="3">
    <source>
        <dbReference type="PROSITE" id="PS50977"/>
    </source>
</evidence>
<dbReference type="AlphaFoldDB" id="A0A0R2CW41"/>
<dbReference type="Pfam" id="PF00440">
    <property type="entry name" value="TetR_N"/>
    <property type="match status" value="1"/>
</dbReference>
<evidence type="ECO:0000256" key="1">
    <source>
        <dbReference type="ARBA" id="ARBA00023125"/>
    </source>
</evidence>
<keyword evidence="5" id="KW-1185">Reference proteome</keyword>
<organism evidence="4 5">
    <name type="scientific">Liquorilactobacillus aquaticus DSM 21051</name>
    <dbReference type="NCBI Taxonomy" id="1423725"/>
    <lineage>
        <taxon>Bacteria</taxon>
        <taxon>Bacillati</taxon>
        <taxon>Bacillota</taxon>
        <taxon>Bacilli</taxon>
        <taxon>Lactobacillales</taxon>
        <taxon>Lactobacillaceae</taxon>
        <taxon>Liquorilactobacillus</taxon>
    </lineage>
</organism>
<accession>A0A0R2CW41</accession>
<feature type="domain" description="HTH tetR-type" evidence="3">
    <location>
        <begin position="9"/>
        <end position="69"/>
    </location>
</feature>
<keyword evidence="1 2" id="KW-0238">DNA-binding</keyword>
<dbReference type="PANTHER" id="PTHR43479">
    <property type="entry name" value="ACREF/ENVCD OPERON REPRESSOR-RELATED"/>
    <property type="match status" value="1"/>
</dbReference>
<dbReference type="EMBL" id="AYZD01000017">
    <property type="protein sequence ID" value="KRM96065.1"/>
    <property type="molecule type" value="Genomic_DNA"/>
</dbReference>
<name>A0A0R2CW41_9LACO</name>
<proteinExistence type="predicted"/>
<evidence type="ECO:0000313" key="5">
    <source>
        <dbReference type="Proteomes" id="UP000051015"/>
    </source>
</evidence>
<dbReference type="PATRIC" id="fig|1423725.3.peg.1167"/>
<dbReference type="PANTHER" id="PTHR43479:SF11">
    <property type="entry name" value="ACREF_ENVCD OPERON REPRESSOR-RELATED"/>
    <property type="match status" value="1"/>
</dbReference>
<dbReference type="SUPFAM" id="SSF46689">
    <property type="entry name" value="Homeodomain-like"/>
    <property type="match status" value="1"/>
</dbReference>
<reference evidence="4 5" key="1">
    <citation type="journal article" date="2015" name="Genome Announc.">
        <title>Expanding the biotechnology potential of lactobacilli through comparative genomics of 213 strains and associated genera.</title>
        <authorList>
            <person name="Sun Z."/>
            <person name="Harris H.M."/>
            <person name="McCann A."/>
            <person name="Guo C."/>
            <person name="Argimon S."/>
            <person name="Zhang W."/>
            <person name="Yang X."/>
            <person name="Jeffery I.B."/>
            <person name="Cooney J.C."/>
            <person name="Kagawa T.F."/>
            <person name="Liu W."/>
            <person name="Song Y."/>
            <person name="Salvetti E."/>
            <person name="Wrobel A."/>
            <person name="Rasinkangas P."/>
            <person name="Parkhill J."/>
            <person name="Rea M.C."/>
            <person name="O'Sullivan O."/>
            <person name="Ritari J."/>
            <person name="Douillard F.P."/>
            <person name="Paul Ross R."/>
            <person name="Yang R."/>
            <person name="Briner A.E."/>
            <person name="Felis G.E."/>
            <person name="de Vos W.M."/>
            <person name="Barrangou R."/>
            <person name="Klaenhammer T.R."/>
            <person name="Caufield P.W."/>
            <person name="Cui Y."/>
            <person name="Zhang H."/>
            <person name="O'Toole P.W."/>
        </authorList>
    </citation>
    <scope>NUCLEOTIDE SEQUENCE [LARGE SCALE GENOMIC DNA]</scope>
    <source>
        <strain evidence="4 5">DSM 21051</strain>
    </source>
</reference>
<dbReference type="RefSeq" id="WP_057876139.1">
    <property type="nucleotide sequence ID" value="NZ_AYZD01000017.1"/>
</dbReference>
<sequence>MDGHLKIAEQSKYMLTKGLIDLMKSNKYADISVKDIANNAGLSRRTFYRIFKNKEAVLDSIGINLVLGYIQELRTFDDEQLTFSAVISIFFQYWWKHKATAQVLIGQDLFISVLLKATRDERSIKMYDLFKMPWHVDGSEDDIKYTMIFFTGGYWSVIDSWLAESHPMNPDKMSDTLALALKSLSKVTESLHKK</sequence>
<dbReference type="STRING" id="1423725.FC19_GL001133"/>
<feature type="DNA-binding region" description="H-T-H motif" evidence="2">
    <location>
        <begin position="32"/>
        <end position="51"/>
    </location>
</feature>
<dbReference type="InterPro" id="IPR001647">
    <property type="entry name" value="HTH_TetR"/>
</dbReference>
<protein>
    <recommendedName>
        <fullName evidence="3">HTH tetR-type domain-containing protein</fullName>
    </recommendedName>
</protein>
<dbReference type="Proteomes" id="UP000051015">
    <property type="component" value="Unassembled WGS sequence"/>
</dbReference>
<dbReference type="Gene3D" id="1.10.357.10">
    <property type="entry name" value="Tetracycline Repressor, domain 2"/>
    <property type="match status" value="1"/>
</dbReference>
<gene>
    <name evidence="4" type="ORF">FC19_GL001133</name>
</gene>
<dbReference type="OrthoDB" id="9810250at2"/>
<dbReference type="InterPro" id="IPR050624">
    <property type="entry name" value="HTH-type_Tx_Regulator"/>
</dbReference>
<dbReference type="InterPro" id="IPR009057">
    <property type="entry name" value="Homeodomain-like_sf"/>
</dbReference>
<evidence type="ECO:0000313" key="4">
    <source>
        <dbReference type="EMBL" id="KRM96065.1"/>
    </source>
</evidence>
<dbReference type="PROSITE" id="PS50977">
    <property type="entry name" value="HTH_TETR_2"/>
    <property type="match status" value="1"/>
</dbReference>
<comment type="caution">
    <text evidence="4">The sequence shown here is derived from an EMBL/GenBank/DDBJ whole genome shotgun (WGS) entry which is preliminary data.</text>
</comment>
<dbReference type="GO" id="GO:0003677">
    <property type="term" value="F:DNA binding"/>
    <property type="evidence" value="ECO:0007669"/>
    <property type="project" value="UniProtKB-UniRule"/>
</dbReference>
<evidence type="ECO:0000256" key="2">
    <source>
        <dbReference type="PROSITE-ProRule" id="PRU00335"/>
    </source>
</evidence>